<dbReference type="AlphaFoldDB" id="A0A9P7BFA5"/>
<sequence>MGKMKKQADKIDCFSINNTVQEILRNTVEFRDEINSFRGEINSFRGEVNSFRGEVNPLRGEVNPLRVNYKIFVNDNKFLTRLGHKINVVPFIDGSYPPHSLKRIESIVDIQEMDEDNINTYIRGYGENLRGSLIAKKKELARLVGLESQENNLHD</sequence>
<accession>A0A9P7BFA5</accession>
<dbReference type="Gene3D" id="1.20.58.130">
    <property type="match status" value="1"/>
</dbReference>
<comment type="similarity">
    <text evidence="1">Belongs to the UPF0612 family.</text>
</comment>
<evidence type="ECO:0000256" key="1">
    <source>
        <dbReference type="ARBA" id="ARBA00005788"/>
    </source>
</evidence>
<organism evidence="3 4">
    <name type="scientific">Pichia californica</name>
    <dbReference type="NCBI Taxonomy" id="460514"/>
    <lineage>
        <taxon>Eukaryota</taxon>
        <taxon>Fungi</taxon>
        <taxon>Dikarya</taxon>
        <taxon>Ascomycota</taxon>
        <taxon>Saccharomycotina</taxon>
        <taxon>Pichiomycetes</taxon>
        <taxon>Pichiales</taxon>
        <taxon>Pichiaceae</taxon>
        <taxon>Pichia</taxon>
    </lineage>
</organism>
<evidence type="ECO:0000259" key="2">
    <source>
        <dbReference type="Pfam" id="PF08593"/>
    </source>
</evidence>
<evidence type="ECO:0000313" key="4">
    <source>
        <dbReference type="Proteomes" id="UP000697127"/>
    </source>
</evidence>
<protein>
    <recommendedName>
        <fullName evidence="2">Mug135-like C-terminal domain-containing protein</fullName>
    </recommendedName>
</protein>
<keyword evidence="4" id="KW-1185">Reference proteome</keyword>
<dbReference type="Pfam" id="PF08593">
    <property type="entry name" value="Mug135_C"/>
    <property type="match status" value="1"/>
</dbReference>
<feature type="domain" description="Mug135-like C-terminal" evidence="2">
    <location>
        <begin position="84"/>
        <end position="146"/>
    </location>
</feature>
<dbReference type="Proteomes" id="UP000697127">
    <property type="component" value="Unassembled WGS sequence"/>
</dbReference>
<proteinExistence type="inferred from homology"/>
<evidence type="ECO:0000313" key="3">
    <source>
        <dbReference type="EMBL" id="KAG0687890.1"/>
    </source>
</evidence>
<dbReference type="InterPro" id="IPR013902">
    <property type="entry name" value="Mug135-like_C"/>
</dbReference>
<name>A0A9P7BFA5_9ASCO</name>
<gene>
    <name evidence="3" type="ORF">C6P40_001723</name>
</gene>
<dbReference type="EMBL" id="PUHW01000203">
    <property type="protein sequence ID" value="KAG0687890.1"/>
    <property type="molecule type" value="Genomic_DNA"/>
</dbReference>
<comment type="caution">
    <text evidence="3">The sequence shown here is derived from an EMBL/GenBank/DDBJ whole genome shotgun (WGS) entry which is preliminary data.</text>
</comment>
<reference evidence="3" key="1">
    <citation type="submission" date="2020-11" db="EMBL/GenBank/DDBJ databases">
        <title>Kefir isolates.</title>
        <authorList>
            <person name="Marcisauskas S."/>
            <person name="Kim Y."/>
            <person name="Blasche S."/>
        </authorList>
    </citation>
    <scope>NUCLEOTIDE SEQUENCE</scope>
    <source>
        <strain evidence="3">Olga-1</strain>
    </source>
</reference>